<feature type="transmembrane region" description="Helical" evidence="8">
    <location>
        <begin position="142"/>
        <end position="163"/>
    </location>
</feature>
<keyword evidence="10" id="KW-1185">Reference proteome</keyword>
<keyword evidence="3" id="KW-0808">Transferase</keyword>
<sequence length="389" mass="41850">MVFLVALHALNPSNTQADWRVFYDAGAHALAGEALYRPEDLPWVYKYAPVTAYVFAPFALLPQGVARWVWVLLTAAMLVRGYLLWASQLSRPLPMWAHVLVLALGVPFFKHLFRYGNCDSLLLWLALESEALRTKRPLASGAVLALACVFKPPLGLLGLVALLAREWKRVVATGAAGLALLALPALQLGPARAWGELQAWRAMLANSTGPMICANQNQSVFGMACWVFSPEEGARYTLLAAGFGALLLGTLAVLLVALARVDPAAARRALTAVALYCTAVLSPLGWRNNLVSLMPLTYLLVEAALRLRSRATWAAALFAPAVATLTGLLAYEVLGRARFQVFLELRVLGVCAAVTAITAMVLQVRAARASSPEVAHSRRDVAMDARGGG</sequence>
<feature type="transmembrane region" description="Helical" evidence="8">
    <location>
        <begin position="95"/>
        <end position="113"/>
    </location>
</feature>
<organism evidence="9 10">
    <name type="scientific">Pyxidicoccus fallax</name>
    <dbReference type="NCBI Taxonomy" id="394095"/>
    <lineage>
        <taxon>Bacteria</taxon>
        <taxon>Pseudomonadati</taxon>
        <taxon>Myxococcota</taxon>
        <taxon>Myxococcia</taxon>
        <taxon>Myxococcales</taxon>
        <taxon>Cystobacterineae</taxon>
        <taxon>Myxococcaceae</taxon>
        <taxon>Pyxidicoccus</taxon>
    </lineage>
</organism>
<keyword evidence="6 8" id="KW-0472">Membrane</keyword>
<evidence type="ECO:0000256" key="2">
    <source>
        <dbReference type="ARBA" id="ARBA00022475"/>
    </source>
</evidence>
<evidence type="ECO:0000313" key="10">
    <source>
        <dbReference type="Proteomes" id="UP000518300"/>
    </source>
</evidence>
<dbReference type="Proteomes" id="UP000518300">
    <property type="component" value="Unassembled WGS sequence"/>
</dbReference>
<dbReference type="Pfam" id="PF09594">
    <property type="entry name" value="GT87"/>
    <property type="match status" value="1"/>
</dbReference>
<proteinExistence type="inferred from homology"/>
<dbReference type="GO" id="GO:0005886">
    <property type="term" value="C:plasma membrane"/>
    <property type="evidence" value="ECO:0007669"/>
    <property type="project" value="UniProtKB-SubCell"/>
</dbReference>
<reference evidence="9 10" key="1">
    <citation type="submission" date="2020-04" db="EMBL/GenBank/DDBJ databases">
        <title>Draft genome of Pyxidicoccus fallax type strain.</title>
        <authorList>
            <person name="Whitworth D.E."/>
        </authorList>
    </citation>
    <scope>NUCLEOTIDE SEQUENCE [LARGE SCALE GENOMIC DNA]</scope>
    <source>
        <strain evidence="9 10">DSM 14698</strain>
    </source>
</reference>
<comment type="similarity">
    <text evidence="7">Belongs to the glycosyltransferase 87 family.</text>
</comment>
<dbReference type="AlphaFoldDB" id="A0A848LDR5"/>
<evidence type="ECO:0000256" key="6">
    <source>
        <dbReference type="ARBA" id="ARBA00023136"/>
    </source>
</evidence>
<feature type="transmembrane region" description="Helical" evidence="8">
    <location>
        <begin position="269"/>
        <end position="286"/>
    </location>
</feature>
<evidence type="ECO:0000256" key="8">
    <source>
        <dbReference type="SAM" id="Phobius"/>
    </source>
</evidence>
<feature type="transmembrane region" description="Helical" evidence="8">
    <location>
        <begin position="311"/>
        <end position="331"/>
    </location>
</feature>
<gene>
    <name evidence="9" type="ORF">HG543_20540</name>
</gene>
<keyword evidence="2" id="KW-1003">Cell membrane</keyword>
<dbReference type="EMBL" id="JABBJJ010000092">
    <property type="protein sequence ID" value="NMO17230.1"/>
    <property type="molecule type" value="Genomic_DNA"/>
</dbReference>
<evidence type="ECO:0000256" key="3">
    <source>
        <dbReference type="ARBA" id="ARBA00022679"/>
    </source>
</evidence>
<dbReference type="RefSeq" id="WP_169346512.1">
    <property type="nucleotide sequence ID" value="NZ_JABBJJ010000092.1"/>
</dbReference>
<keyword evidence="5 8" id="KW-1133">Transmembrane helix</keyword>
<feature type="transmembrane region" description="Helical" evidence="8">
    <location>
        <begin position="170"/>
        <end position="188"/>
    </location>
</feature>
<comment type="subcellular location">
    <subcellularLocation>
        <location evidence="1">Cell membrane</location>
        <topology evidence="1">Multi-pass membrane protein</topology>
    </subcellularLocation>
</comment>
<name>A0A848LDR5_9BACT</name>
<comment type="caution">
    <text evidence="9">The sequence shown here is derived from an EMBL/GenBank/DDBJ whole genome shotgun (WGS) entry which is preliminary data.</text>
</comment>
<protein>
    <submittedName>
        <fullName evidence="9">DUF2029 domain-containing protein</fullName>
    </submittedName>
</protein>
<feature type="transmembrane region" description="Helical" evidence="8">
    <location>
        <begin position="343"/>
        <end position="362"/>
    </location>
</feature>
<feature type="transmembrane region" description="Helical" evidence="8">
    <location>
        <begin position="65"/>
        <end position="83"/>
    </location>
</feature>
<evidence type="ECO:0000256" key="4">
    <source>
        <dbReference type="ARBA" id="ARBA00022692"/>
    </source>
</evidence>
<dbReference type="GO" id="GO:0016758">
    <property type="term" value="F:hexosyltransferase activity"/>
    <property type="evidence" value="ECO:0007669"/>
    <property type="project" value="InterPro"/>
</dbReference>
<feature type="transmembrane region" description="Helical" evidence="8">
    <location>
        <begin position="236"/>
        <end position="257"/>
    </location>
</feature>
<evidence type="ECO:0000313" key="9">
    <source>
        <dbReference type="EMBL" id="NMO17230.1"/>
    </source>
</evidence>
<evidence type="ECO:0000256" key="7">
    <source>
        <dbReference type="ARBA" id="ARBA00024033"/>
    </source>
</evidence>
<dbReference type="InterPro" id="IPR018584">
    <property type="entry name" value="GT87"/>
</dbReference>
<evidence type="ECO:0000256" key="5">
    <source>
        <dbReference type="ARBA" id="ARBA00022989"/>
    </source>
</evidence>
<accession>A0A848LDR5</accession>
<keyword evidence="4 8" id="KW-0812">Transmembrane</keyword>
<evidence type="ECO:0000256" key="1">
    <source>
        <dbReference type="ARBA" id="ARBA00004651"/>
    </source>
</evidence>